<organism evidence="3 4">
    <name type="scientific">Hericium alpestre</name>
    <dbReference type="NCBI Taxonomy" id="135208"/>
    <lineage>
        <taxon>Eukaryota</taxon>
        <taxon>Fungi</taxon>
        <taxon>Dikarya</taxon>
        <taxon>Basidiomycota</taxon>
        <taxon>Agaricomycotina</taxon>
        <taxon>Agaricomycetes</taxon>
        <taxon>Russulales</taxon>
        <taxon>Hericiaceae</taxon>
        <taxon>Hericium</taxon>
    </lineage>
</organism>
<evidence type="ECO:0000259" key="2">
    <source>
        <dbReference type="Pfam" id="PF23305"/>
    </source>
</evidence>
<reference evidence="3 4" key="1">
    <citation type="submission" date="2019-02" db="EMBL/GenBank/DDBJ databases">
        <title>Genome sequencing of the rare red list fungi Hericium alpestre (H. flagellum).</title>
        <authorList>
            <person name="Buettner E."/>
            <person name="Kellner H."/>
        </authorList>
    </citation>
    <scope>NUCLEOTIDE SEQUENCE [LARGE SCALE GENOMIC DNA]</scope>
    <source>
        <strain evidence="3 4">DSM 108284</strain>
    </source>
</reference>
<dbReference type="Pfam" id="PF23305">
    <property type="entry name" value="DUF7082"/>
    <property type="match status" value="1"/>
</dbReference>
<feature type="domain" description="DUF7082" evidence="2">
    <location>
        <begin position="230"/>
        <end position="383"/>
    </location>
</feature>
<feature type="compositionally biased region" description="Polar residues" evidence="1">
    <location>
        <begin position="410"/>
        <end position="433"/>
    </location>
</feature>
<dbReference type="InterPro" id="IPR055509">
    <property type="entry name" value="DUF7082"/>
</dbReference>
<keyword evidence="4" id="KW-1185">Reference proteome</keyword>
<accession>A0A4Z0A1L6</accession>
<dbReference type="STRING" id="135208.A0A4Z0A1L6"/>
<name>A0A4Z0A1L6_9AGAM</name>
<dbReference type="Proteomes" id="UP000298061">
    <property type="component" value="Unassembled WGS sequence"/>
</dbReference>
<dbReference type="PANTHER" id="PTHR39463">
    <property type="entry name" value="MEDUSA"/>
    <property type="match status" value="1"/>
</dbReference>
<evidence type="ECO:0000313" key="4">
    <source>
        <dbReference type="Proteomes" id="UP000298061"/>
    </source>
</evidence>
<evidence type="ECO:0000313" key="3">
    <source>
        <dbReference type="EMBL" id="TFY79719.1"/>
    </source>
</evidence>
<dbReference type="GO" id="GO:0005634">
    <property type="term" value="C:nucleus"/>
    <property type="evidence" value="ECO:0007669"/>
    <property type="project" value="TreeGrafter"/>
</dbReference>
<comment type="caution">
    <text evidence="3">The sequence shown here is derived from an EMBL/GenBank/DDBJ whole genome shotgun (WGS) entry which is preliminary data.</text>
</comment>
<feature type="region of interest" description="Disordered" evidence="1">
    <location>
        <begin position="400"/>
        <end position="433"/>
    </location>
</feature>
<dbReference type="AlphaFoldDB" id="A0A4Z0A1L6"/>
<gene>
    <name evidence="3" type="ORF">EWM64_g4291</name>
</gene>
<dbReference type="PANTHER" id="PTHR39463:SF1">
    <property type="entry name" value="MEDUSA"/>
    <property type="match status" value="1"/>
</dbReference>
<evidence type="ECO:0000256" key="1">
    <source>
        <dbReference type="SAM" id="MobiDB-lite"/>
    </source>
</evidence>
<dbReference type="OrthoDB" id="1751210at2759"/>
<protein>
    <recommendedName>
        <fullName evidence="2">DUF7082 domain-containing protein</fullName>
    </recommendedName>
</protein>
<proteinExistence type="predicted"/>
<dbReference type="EMBL" id="SFCI01000452">
    <property type="protein sequence ID" value="TFY79719.1"/>
    <property type="molecule type" value="Genomic_DNA"/>
</dbReference>
<sequence length="552" mass="61517">MSTVLLAPTLFESYHTNLSHPVSSARGEPSRKSPMLNAYTIPYALPCLAISPRGMFRVLKYTPREGEADVPLTVYTHFYNLFPEEQVFLRVVIGQKGVATTLQKDDMGGMGGPDCWRLEGMVPPFEVHRSMNPTVTVSIQAVTDKHEILDSSTFGEFTYWNAGVSPVLTVDEGMHIQGSLQRNQRNRSGSLLHHQHVIPARQQLSPQGRIQVLRRRDAATDETPESQLEPASLEFVTPLEDMGLNFTQEECRTGRRLVQFSRRQEGNKLVVSCQPLESSKYNDRLMVISCIYRPSDGGCFVTSVDIISLLQHFVQDNFSVEEKNRIRRNLEGFKPTTISKTRASSEDFFQQIMDFPPPKPRNIEKDVKVFPWAVLSAALDKIISKYSLFTVAGSEEPAAMAEQPAEQYPVSDSPNADIYHSSSFTDPMHSSQLQLQLEPTNPYHTSFYDAGTSHTHVDPSLLHAHASSGSLALAPADGIDRSSSYGSSSDIGGDFPVNFNNLNDLNAPTSFPSPVNHDPYIGHIDMGYPSFDSLEFQTLREYNAPMSVTTYV</sequence>